<dbReference type="Pfam" id="PF03091">
    <property type="entry name" value="CutA1"/>
    <property type="match status" value="1"/>
</dbReference>
<dbReference type="InterPro" id="IPR004323">
    <property type="entry name" value="Ion_tolerance_CutA"/>
</dbReference>
<dbReference type="PANTHER" id="PTHR23419:SF8">
    <property type="entry name" value="FI09726P"/>
    <property type="match status" value="1"/>
</dbReference>
<dbReference type="EMBL" id="JBHTAR010000011">
    <property type="protein sequence ID" value="MFC7199783.1"/>
    <property type="molecule type" value="Genomic_DNA"/>
</dbReference>
<evidence type="ECO:0000256" key="2">
    <source>
        <dbReference type="ARBA" id="ARBA00022490"/>
    </source>
</evidence>
<keyword evidence="4" id="KW-1185">Reference proteome</keyword>
<dbReference type="AlphaFoldDB" id="A0ABD5Z3N0"/>
<name>A0ABD5Z3N0_9EURY</name>
<dbReference type="RefSeq" id="WP_279529707.1">
    <property type="nucleotide sequence ID" value="NZ_CP122312.1"/>
</dbReference>
<dbReference type="SUPFAM" id="SSF54913">
    <property type="entry name" value="GlnB-like"/>
    <property type="match status" value="1"/>
</dbReference>
<dbReference type="PANTHER" id="PTHR23419">
    <property type="entry name" value="DIVALENT CATION TOLERANCE CUTA-RELATED"/>
    <property type="match status" value="1"/>
</dbReference>
<comment type="similarity">
    <text evidence="1">Belongs to the CutA family.</text>
</comment>
<gene>
    <name evidence="3" type="primary">cutA</name>
    <name evidence="3" type="ORF">ACFQJ9_10250</name>
</gene>
<dbReference type="Proteomes" id="UP001596447">
    <property type="component" value="Unassembled WGS sequence"/>
</dbReference>
<dbReference type="Gene3D" id="3.30.70.120">
    <property type="match status" value="1"/>
</dbReference>
<reference evidence="3 4" key="1">
    <citation type="journal article" date="2019" name="Int. J. Syst. Evol. Microbiol.">
        <title>The Global Catalogue of Microorganisms (GCM) 10K type strain sequencing project: providing services to taxonomists for standard genome sequencing and annotation.</title>
        <authorList>
            <consortium name="The Broad Institute Genomics Platform"/>
            <consortium name="The Broad Institute Genome Sequencing Center for Infectious Disease"/>
            <person name="Wu L."/>
            <person name="Ma J."/>
        </authorList>
    </citation>
    <scope>NUCLEOTIDE SEQUENCE [LARGE SCALE GENOMIC DNA]</scope>
    <source>
        <strain evidence="3 4">XZGYJ-43</strain>
    </source>
</reference>
<accession>A0ABD5Z3N0</accession>
<comment type="caution">
    <text evidence="3">The sequence shown here is derived from an EMBL/GenBank/DDBJ whole genome shotgun (WGS) entry which is preliminary data.</text>
</comment>
<keyword evidence="2" id="KW-0963">Cytoplasm</keyword>
<dbReference type="InterPro" id="IPR015867">
    <property type="entry name" value="N-reg_PII/ATP_PRibTrfase_C"/>
</dbReference>
<proteinExistence type="inferred from homology"/>
<protein>
    <submittedName>
        <fullName evidence="3">Divalent-cation tolerance protein CutA</fullName>
    </submittedName>
</protein>
<organism evidence="3 4">
    <name type="scientific">Halospeciosus flavus</name>
    <dbReference type="NCBI Taxonomy" id="3032283"/>
    <lineage>
        <taxon>Archaea</taxon>
        <taxon>Methanobacteriati</taxon>
        <taxon>Methanobacteriota</taxon>
        <taxon>Stenosarchaea group</taxon>
        <taxon>Halobacteria</taxon>
        <taxon>Halobacteriales</taxon>
        <taxon>Halobacteriaceae</taxon>
        <taxon>Halospeciosus</taxon>
    </lineage>
</organism>
<sequence>MPTAYITVPVDEADELARALVEERLAACVNAVECNSVYRWRGEIHDDEEKILFAKTTDERYDDLQTYVERHHPAEVPCIERFDEDDELSAFAEWCDGSVGTDEERS</sequence>
<evidence type="ECO:0000313" key="4">
    <source>
        <dbReference type="Proteomes" id="UP001596447"/>
    </source>
</evidence>
<dbReference type="InterPro" id="IPR011322">
    <property type="entry name" value="N-reg_PII-like_a/b"/>
</dbReference>
<evidence type="ECO:0000256" key="1">
    <source>
        <dbReference type="ARBA" id="ARBA00010169"/>
    </source>
</evidence>
<evidence type="ECO:0000313" key="3">
    <source>
        <dbReference type="EMBL" id="MFC7199783.1"/>
    </source>
</evidence>